<evidence type="ECO:0000256" key="1">
    <source>
        <dbReference type="ARBA" id="ARBA00023015"/>
    </source>
</evidence>
<dbReference type="EMBL" id="JAADJU010000005">
    <property type="protein sequence ID" value="NMP27285.1"/>
    <property type="molecule type" value="Genomic_DNA"/>
</dbReference>
<name>A0A848MHW0_9GAMM</name>
<evidence type="ECO:0000256" key="2">
    <source>
        <dbReference type="ARBA" id="ARBA00023125"/>
    </source>
</evidence>
<dbReference type="SUPFAM" id="SSF48498">
    <property type="entry name" value="Tetracyclin repressor-like, C-terminal domain"/>
    <property type="match status" value="1"/>
</dbReference>
<reference evidence="6 7" key="1">
    <citation type="submission" date="2020-01" db="EMBL/GenBank/DDBJ databases">
        <authorList>
            <person name="Lee S.D."/>
        </authorList>
    </citation>
    <scope>NUCLEOTIDE SEQUENCE [LARGE SCALE GENOMIC DNA]</scope>
    <source>
        <strain evidence="6 7">SAP-1</strain>
    </source>
</reference>
<proteinExistence type="predicted"/>
<dbReference type="InterPro" id="IPR009057">
    <property type="entry name" value="Homeodomain-like_sf"/>
</dbReference>
<accession>A0A848MHW0</accession>
<reference evidence="6 7" key="2">
    <citation type="submission" date="2020-06" db="EMBL/GenBank/DDBJ databases">
        <title>Polyphasic characterization of a Rahnella strain isolated from tree sap.</title>
        <authorList>
            <person name="Kim I.S."/>
        </authorList>
    </citation>
    <scope>NUCLEOTIDE SEQUENCE [LARGE SCALE GENOMIC DNA]</scope>
    <source>
        <strain evidence="6 7">SAP-1</strain>
    </source>
</reference>
<dbReference type="SUPFAM" id="SSF46689">
    <property type="entry name" value="Homeodomain-like"/>
    <property type="match status" value="1"/>
</dbReference>
<gene>
    <name evidence="6" type="ORF">GW590_10445</name>
</gene>
<dbReference type="RefSeq" id="WP_169403005.1">
    <property type="nucleotide sequence ID" value="NZ_JAADJU010000005.1"/>
</dbReference>
<evidence type="ECO:0000313" key="7">
    <source>
        <dbReference type="Proteomes" id="UP000585363"/>
    </source>
</evidence>
<feature type="DNA-binding region" description="H-T-H motif" evidence="4">
    <location>
        <begin position="37"/>
        <end position="56"/>
    </location>
</feature>
<comment type="caution">
    <text evidence="6">The sequence shown here is derived from an EMBL/GenBank/DDBJ whole genome shotgun (WGS) entry which is preliminary data.</text>
</comment>
<dbReference type="Proteomes" id="UP000585363">
    <property type="component" value="Unassembled WGS sequence"/>
</dbReference>
<feature type="domain" description="HTH tetR-type" evidence="5">
    <location>
        <begin position="14"/>
        <end position="74"/>
    </location>
</feature>
<organism evidence="6 7">
    <name type="scientific">Rouxiella aceris</name>
    <dbReference type="NCBI Taxonomy" id="2703884"/>
    <lineage>
        <taxon>Bacteria</taxon>
        <taxon>Pseudomonadati</taxon>
        <taxon>Pseudomonadota</taxon>
        <taxon>Gammaproteobacteria</taxon>
        <taxon>Enterobacterales</taxon>
        <taxon>Yersiniaceae</taxon>
        <taxon>Rouxiella</taxon>
    </lineage>
</organism>
<dbReference type="Gene3D" id="1.10.357.10">
    <property type="entry name" value="Tetracycline Repressor, domain 2"/>
    <property type="match status" value="1"/>
</dbReference>
<dbReference type="AlphaFoldDB" id="A0A848MHW0"/>
<evidence type="ECO:0000256" key="3">
    <source>
        <dbReference type="ARBA" id="ARBA00023163"/>
    </source>
</evidence>
<dbReference type="GO" id="GO:0003677">
    <property type="term" value="F:DNA binding"/>
    <property type="evidence" value="ECO:0007669"/>
    <property type="project" value="UniProtKB-UniRule"/>
</dbReference>
<dbReference type="InterPro" id="IPR036271">
    <property type="entry name" value="Tet_transcr_reg_TetR-rel_C_sf"/>
</dbReference>
<dbReference type="PANTHER" id="PTHR47506">
    <property type="entry name" value="TRANSCRIPTIONAL REGULATORY PROTEIN"/>
    <property type="match status" value="1"/>
</dbReference>
<keyword evidence="2 4" id="KW-0238">DNA-binding</keyword>
<dbReference type="Pfam" id="PF00440">
    <property type="entry name" value="TetR_N"/>
    <property type="match status" value="1"/>
</dbReference>
<dbReference type="PRINTS" id="PR00455">
    <property type="entry name" value="HTHTETR"/>
</dbReference>
<evidence type="ECO:0000259" key="5">
    <source>
        <dbReference type="PROSITE" id="PS50977"/>
    </source>
</evidence>
<evidence type="ECO:0000256" key="4">
    <source>
        <dbReference type="PROSITE-ProRule" id="PRU00335"/>
    </source>
</evidence>
<protein>
    <submittedName>
        <fullName evidence="6">TetR/AcrR family transcriptional regulator</fullName>
    </submittedName>
</protein>
<dbReference type="PANTHER" id="PTHR47506:SF7">
    <property type="entry name" value="TRANSCRIPTIONAL REGULATORY PROTEIN"/>
    <property type="match status" value="1"/>
</dbReference>
<keyword evidence="1" id="KW-0805">Transcription regulation</keyword>
<keyword evidence="3" id="KW-0804">Transcription</keyword>
<dbReference type="InterPro" id="IPR001647">
    <property type="entry name" value="HTH_TetR"/>
</dbReference>
<dbReference type="PROSITE" id="PS50977">
    <property type="entry name" value="HTH_TETR_2"/>
    <property type="match status" value="1"/>
</dbReference>
<keyword evidence="7" id="KW-1185">Reference proteome</keyword>
<sequence>MDMQPLSPSELTALPARERILLTAHRLFYREGIRATGIDRVIKEAGVTKVTFYRHFPGKDALILAFLHLRHQRWMQWFTTTLARNCASDTTLAAALANTLQEWFADENFRGCAFINSSLEYAHALPEVLTLSAEHKQAMAQEVARYLPAEQEQMPHARSIALLIDGAIVQAQIAGDARQVSGLLQEMLEVLLVGWQNSETNPCH</sequence>
<evidence type="ECO:0000313" key="6">
    <source>
        <dbReference type="EMBL" id="NMP27285.1"/>
    </source>
</evidence>